<proteinExistence type="predicted"/>
<dbReference type="Proteomes" id="UP001215598">
    <property type="component" value="Unassembled WGS sequence"/>
</dbReference>
<dbReference type="EMBL" id="JARKIB010000025">
    <property type="protein sequence ID" value="KAJ7765782.1"/>
    <property type="molecule type" value="Genomic_DNA"/>
</dbReference>
<accession>A0AAD7JIX5</accession>
<sequence length="389" mass="44027">MYQMDKSPQSVSPASSSDAQYSSLWEQDAFLGIPRICLTTGAGRITLQRLRGAWDYRPRRSNPRPLPRAGNLPARAQNWVSIPDAHLPQPWSCNWRRWPFATTEFDLQSLESGLAASYARSSSPLTPVVFEDHTTVFGCAGTGRYYLCYGLPLPLRPAEPGIRPQWHQVYAFEGVFPSLDAFIENADWNRVERVNPVGEADKALVTSNIAPALPLGSGRGFRIAAQEPYQKRTLWDMCPPPETFGHVPRNTPRSSLKKGKFVNWAQIPIPDSELPEPWSADWDTFVPGHKWYSEMQVELEERFGRALMGFVPALFSQEDYREDIVICPPGGAGTYYLWGDSWRWDTSPPDPMPEMQRFRGVFANVDHFVRAGDWNPLEKVVECPNSYSS</sequence>
<evidence type="ECO:0000313" key="1">
    <source>
        <dbReference type="EMBL" id="KAJ7765782.1"/>
    </source>
</evidence>
<evidence type="ECO:0000313" key="2">
    <source>
        <dbReference type="Proteomes" id="UP001215598"/>
    </source>
</evidence>
<comment type="caution">
    <text evidence="1">The sequence shown here is derived from an EMBL/GenBank/DDBJ whole genome shotgun (WGS) entry which is preliminary data.</text>
</comment>
<dbReference type="AlphaFoldDB" id="A0AAD7JIX5"/>
<protein>
    <submittedName>
        <fullName evidence="1">Uncharacterized protein</fullName>
    </submittedName>
</protein>
<name>A0AAD7JIX5_9AGAR</name>
<reference evidence="1" key="1">
    <citation type="submission" date="2023-03" db="EMBL/GenBank/DDBJ databases">
        <title>Massive genome expansion in bonnet fungi (Mycena s.s.) driven by repeated elements and novel gene families across ecological guilds.</title>
        <authorList>
            <consortium name="Lawrence Berkeley National Laboratory"/>
            <person name="Harder C.B."/>
            <person name="Miyauchi S."/>
            <person name="Viragh M."/>
            <person name="Kuo A."/>
            <person name="Thoen E."/>
            <person name="Andreopoulos B."/>
            <person name="Lu D."/>
            <person name="Skrede I."/>
            <person name="Drula E."/>
            <person name="Henrissat B."/>
            <person name="Morin E."/>
            <person name="Kohler A."/>
            <person name="Barry K."/>
            <person name="LaButti K."/>
            <person name="Morin E."/>
            <person name="Salamov A."/>
            <person name="Lipzen A."/>
            <person name="Mereny Z."/>
            <person name="Hegedus B."/>
            <person name="Baldrian P."/>
            <person name="Stursova M."/>
            <person name="Weitz H."/>
            <person name="Taylor A."/>
            <person name="Grigoriev I.V."/>
            <person name="Nagy L.G."/>
            <person name="Martin F."/>
            <person name="Kauserud H."/>
        </authorList>
    </citation>
    <scope>NUCLEOTIDE SEQUENCE</scope>
    <source>
        <strain evidence="1">CBHHK182m</strain>
    </source>
</reference>
<organism evidence="1 2">
    <name type="scientific">Mycena metata</name>
    <dbReference type="NCBI Taxonomy" id="1033252"/>
    <lineage>
        <taxon>Eukaryota</taxon>
        <taxon>Fungi</taxon>
        <taxon>Dikarya</taxon>
        <taxon>Basidiomycota</taxon>
        <taxon>Agaricomycotina</taxon>
        <taxon>Agaricomycetes</taxon>
        <taxon>Agaricomycetidae</taxon>
        <taxon>Agaricales</taxon>
        <taxon>Marasmiineae</taxon>
        <taxon>Mycenaceae</taxon>
        <taxon>Mycena</taxon>
    </lineage>
</organism>
<keyword evidence="2" id="KW-1185">Reference proteome</keyword>
<gene>
    <name evidence="1" type="ORF">B0H16DRAFT_1883199</name>
</gene>